<sequence>MFHLLNVLFQVFSVAHSAAKLKRMWKEVSSNFARAEAGSKVSGQGGNDFWDFCGGRADVYYLYRWCDHRQGGRKFCSASVYPEDEDDSTKEGQVQSEKLNRKRQKGSQALAAADILNRVDELLESEISDAKQAQEDTWIEQKLLLREQRAAQKLTTLYAMLDCNSAMIKQLLDERRT</sequence>
<keyword evidence="4" id="KW-1185">Reference proteome</keyword>
<proteinExistence type="predicted"/>
<reference evidence="4" key="1">
    <citation type="submission" date="2017-03" db="EMBL/GenBank/DDBJ databases">
        <title>Phytopthora megakarya and P. palmivora, two closely related causual agents of cacao black pod achieved similar genome size and gene model numbers by different mechanisms.</title>
        <authorList>
            <person name="Ali S."/>
            <person name="Shao J."/>
            <person name="Larry D.J."/>
            <person name="Kronmiller B."/>
            <person name="Shen D."/>
            <person name="Strem M.D."/>
            <person name="Melnick R.L."/>
            <person name="Guiltinan M.J."/>
            <person name="Tyler B.M."/>
            <person name="Meinhardt L.W."/>
            <person name="Bailey B.A."/>
        </authorList>
    </citation>
    <scope>NUCLEOTIDE SEQUENCE [LARGE SCALE GENOMIC DNA]</scope>
    <source>
        <strain evidence="4">zdho120</strain>
    </source>
</reference>
<feature type="chain" id="PRO_5012240161" evidence="2">
    <location>
        <begin position="18"/>
        <end position="177"/>
    </location>
</feature>
<evidence type="ECO:0000313" key="4">
    <source>
        <dbReference type="Proteomes" id="UP000198211"/>
    </source>
</evidence>
<protein>
    <submittedName>
        <fullName evidence="3">Uncharacterized protein</fullName>
    </submittedName>
</protein>
<evidence type="ECO:0000256" key="1">
    <source>
        <dbReference type="SAM" id="MobiDB-lite"/>
    </source>
</evidence>
<feature type="region of interest" description="Disordered" evidence="1">
    <location>
        <begin position="82"/>
        <end position="105"/>
    </location>
</feature>
<gene>
    <name evidence="3" type="ORF">PHMEG_00034923</name>
</gene>
<dbReference type="OrthoDB" id="113131at2759"/>
<dbReference type="Proteomes" id="UP000198211">
    <property type="component" value="Unassembled WGS sequence"/>
</dbReference>
<dbReference type="AlphaFoldDB" id="A0A225USL7"/>
<accession>A0A225USL7</accession>
<feature type="signal peptide" evidence="2">
    <location>
        <begin position="1"/>
        <end position="17"/>
    </location>
</feature>
<organism evidence="3 4">
    <name type="scientific">Phytophthora megakarya</name>
    <dbReference type="NCBI Taxonomy" id="4795"/>
    <lineage>
        <taxon>Eukaryota</taxon>
        <taxon>Sar</taxon>
        <taxon>Stramenopiles</taxon>
        <taxon>Oomycota</taxon>
        <taxon>Peronosporomycetes</taxon>
        <taxon>Peronosporales</taxon>
        <taxon>Peronosporaceae</taxon>
        <taxon>Phytophthora</taxon>
    </lineage>
</organism>
<name>A0A225USL7_9STRA</name>
<comment type="caution">
    <text evidence="3">The sequence shown here is derived from an EMBL/GenBank/DDBJ whole genome shotgun (WGS) entry which is preliminary data.</text>
</comment>
<dbReference type="EMBL" id="NBNE01013349">
    <property type="protein sequence ID" value="OWY95149.1"/>
    <property type="molecule type" value="Genomic_DNA"/>
</dbReference>
<keyword evidence="2" id="KW-0732">Signal</keyword>
<evidence type="ECO:0000313" key="3">
    <source>
        <dbReference type="EMBL" id="OWY95149.1"/>
    </source>
</evidence>
<evidence type="ECO:0000256" key="2">
    <source>
        <dbReference type="SAM" id="SignalP"/>
    </source>
</evidence>